<name>A0AAE1FME3_PETCI</name>
<organism evidence="2 3">
    <name type="scientific">Petrolisthes cinctipes</name>
    <name type="common">Flat porcelain crab</name>
    <dbReference type="NCBI Taxonomy" id="88211"/>
    <lineage>
        <taxon>Eukaryota</taxon>
        <taxon>Metazoa</taxon>
        <taxon>Ecdysozoa</taxon>
        <taxon>Arthropoda</taxon>
        <taxon>Crustacea</taxon>
        <taxon>Multicrustacea</taxon>
        <taxon>Malacostraca</taxon>
        <taxon>Eumalacostraca</taxon>
        <taxon>Eucarida</taxon>
        <taxon>Decapoda</taxon>
        <taxon>Pleocyemata</taxon>
        <taxon>Anomura</taxon>
        <taxon>Galatheoidea</taxon>
        <taxon>Porcellanidae</taxon>
        <taxon>Petrolisthes</taxon>
    </lineage>
</organism>
<keyword evidence="1" id="KW-0472">Membrane</keyword>
<gene>
    <name evidence="2" type="ORF">Pcinc_018294</name>
</gene>
<evidence type="ECO:0000313" key="3">
    <source>
        <dbReference type="Proteomes" id="UP001286313"/>
    </source>
</evidence>
<evidence type="ECO:0000256" key="1">
    <source>
        <dbReference type="SAM" id="Phobius"/>
    </source>
</evidence>
<feature type="transmembrane region" description="Helical" evidence="1">
    <location>
        <begin position="67"/>
        <end position="88"/>
    </location>
</feature>
<dbReference type="AlphaFoldDB" id="A0AAE1FME3"/>
<keyword evidence="3" id="KW-1185">Reference proteome</keyword>
<sequence length="155" mass="17463">MCQIDMTRTTRSGTRYGDCSCTVHAFPNVNTRWVPSPQRSRRTQHRAPALPVDEAFINDSTWNKNTIAVIVFCVVIVTLIVLVGIGAWHDWVRSTPAPTPSHEGFSLDWWLQRPNQFISLSDLSGDVLLMGVLREVFIIASLAMAVFFSIRKNAF</sequence>
<comment type="caution">
    <text evidence="2">The sequence shown here is derived from an EMBL/GenBank/DDBJ whole genome shotgun (WGS) entry which is preliminary data.</text>
</comment>
<keyword evidence="1" id="KW-0812">Transmembrane</keyword>
<proteinExistence type="predicted"/>
<accession>A0AAE1FME3</accession>
<dbReference type="EMBL" id="JAWQEG010001745">
    <property type="protein sequence ID" value="KAK3876957.1"/>
    <property type="molecule type" value="Genomic_DNA"/>
</dbReference>
<feature type="transmembrane region" description="Helical" evidence="1">
    <location>
        <begin position="127"/>
        <end position="150"/>
    </location>
</feature>
<evidence type="ECO:0000313" key="2">
    <source>
        <dbReference type="EMBL" id="KAK3876957.1"/>
    </source>
</evidence>
<keyword evidence="1" id="KW-1133">Transmembrane helix</keyword>
<reference evidence="2" key="1">
    <citation type="submission" date="2023-10" db="EMBL/GenBank/DDBJ databases">
        <title>Genome assemblies of two species of porcelain crab, Petrolisthes cinctipes and Petrolisthes manimaculis (Anomura: Porcellanidae).</title>
        <authorList>
            <person name="Angst P."/>
        </authorList>
    </citation>
    <scope>NUCLEOTIDE SEQUENCE</scope>
    <source>
        <strain evidence="2">PB745_01</strain>
        <tissue evidence="2">Gill</tissue>
    </source>
</reference>
<dbReference type="Proteomes" id="UP001286313">
    <property type="component" value="Unassembled WGS sequence"/>
</dbReference>
<protein>
    <submittedName>
        <fullName evidence="2">Uncharacterized protein</fullName>
    </submittedName>
</protein>